<sequence>MFRSFEDAPGETVVTFFFNGSNMTARPGMTVAAALLSAGHTALRETPVSGAPRGPFCMMGACYDCLVSIDGETVQACMTVVEPGLKVERVPVHAESE</sequence>
<evidence type="ECO:0000313" key="5">
    <source>
        <dbReference type="Proteomes" id="UP000179536"/>
    </source>
</evidence>
<gene>
    <name evidence="3" type="ORF">BBK91_023950</name>
    <name evidence="2" type="ORF">BBL17_023855</name>
</gene>
<name>A0ABD6HET7_AGRVI</name>
<dbReference type="SUPFAM" id="SSF54292">
    <property type="entry name" value="2Fe-2S ferredoxin-like"/>
    <property type="match status" value="1"/>
</dbReference>
<accession>A0ABD6HET7</accession>
<dbReference type="EMBL" id="MBFA02000022">
    <property type="protein sequence ID" value="MUP12921.1"/>
    <property type="molecule type" value="Genomic_DNA"/>
</dbReference>
<dbReference type="EMBL" id="MBFE02000023">
    <property type="protein sequence ID" value="MUO44824.1"/>
    <property type="molecule type" value="Genomic_DNA"/>
</dbReference>
<evidence type="ECO:0000313" key="3">
    <source>
        <dbReference type="EMBL" id="MUP12921.1"/>
    </source>
</evidence>
<reference evidence="4 5" key="1">
    <citation type="submission" date="2019-11" db="EMBL/GenBank/DDBJ databases">
        <title>Whole-genome sequencing of Allorhizobium vitis.</title>
        <authorList>
            <person name="Gan H.M."/>
            <person name="Savka M.A."/>
        </authorList>
    </citation>
    <scope>NUCLEOTIDE SEQUENCE [LARGE SCALE GENOMIC DNA]</scope>
    <source>
        <strain evidence="3 5">RF2/1</strain>
        <strain evidence="2 4">T1/7</strain>
    </source>
</reference>
<dbReference type="AlphaFoldDB" id="A0ABD6HET7"/>
<dbReference type="InterPro" id="IPR036010">
    <property type="entry name" value="2Fe-2S_ferredoxin-like_sf"/>
</dbReference>
<evidence type="ECO:0000313" key="2">
    <source>
        <dbReference type="EMBL" id="MUO44824.1"/>
    </source>
</evidence>
<dbReference type="Gene3D" id="3.10.20.440">
    <property type="entry name" value="2Fe-2S iron-sulphur cluster binding domain, sarcosine oxidase, alpha subunit, N-terminal domain"/>
    <property type="match status" value="1"/>
</dbReference>
<dbReference type="InterPro" id="IPR042204">
    <property type="entry name" value="2Fe-2S-bd_N"/>
</dbReference>
<dbReference type="RefSeq" id="WP_015916371.1">
    <property type="nucleotide sequence ID" value="NZ_JAALXY010000011.1"/>
</dbReference>
<dbReference type="Proteomes" id="UP000179454">
    <property type="component" value="Unassembled WGS sequence"/>
</dbReference>
<dbReference type="GO" id="GO:0016491">
    <property type="term" value="F:oxidoreductase activity"/>
    <property type="evidence" value="ECO:0007669"/>
    <property type="project" value="UniProtKB-KW"/>
</dbReference>
<keyword evidence="1" id="KW-0560">Oxidoreductase</keyword>
<comment type="caution">
    <text evidence="3">The sequence shown here is derived from an EMBL/GenBank/DDBJ whole genome shotgun (WGS) entry which is preliminary data.</text>
</comment>
<protein>
    <submittedName>
        <fullName evidence="3">(2Fe-2S)-binding protein</fullName>
    </submittedName>
</protein>
<evidence type="ECO:0000256" key="1">
    <source>
        <dbReference type="ARBA" id="ARBA00023002"/>
    </source>
</evidence>
<organism evidence="3 5">
    <name type="scientific">Agrobacterium vitis</name>
    <name type="common">Rhizobium vitis</name>
    <dbReference type="NCBI Taxonomy" id="373"/>
    <lineage>
        <taxon>Bacteria</taxon>
        <taxon>Pseudomonadati</taxon>
        <taxon>Pseudomonadota</taxon>
        <taxon>Alphaproteobacteria</taxon>
        <taxon>Hyphomicrobiales</taxon>
        <taxon>Rhizobiaceae</taxon>
        <taxon>Rhizobium/Agrobacterium group</taxon>
        <taxon>Agrobacterium</taxon>
    </lineage>
</organism>
<dbReference type="Proteomes" id="UP000179536">
    <property type="component" value="Unassembled WGS sequence"/>
</dbReference>
<dbReference type="Pfam" id="PF13510">
    <property type="entry name" value="Fer2_4"/>
    <property type="match status" value="1"/>
</dbReference>
<keyword evidence="4" id="KW-1185">Reference proteome</keyword>
<evidence type="ECO:0000313" key="4">
    <source>
        <dbReference type="Proteomes" id="UP000179454"/>
    </source>
</evidence>
<proteinExistence type="predicted"/>